<feature type="transmembrane region" description="Helical" evidence="8">
    <location>
        <begin position="165"/>
        <end position="185"/>
    </location>
</feature>
<keyword evidence="4 7" id="KW-0812">Transmembrane</keyword>
<evidence type="ECO:0000313" key="11">
    <source>
        <dbReference type="Proteomes" id="UP000017819"/>
    </source>
</evidence>
<reference evidence="10 11" key="1">
    <citation type="journal article" date="2014" name="Genome Announc.">
        <title>Draft Genome Sequence of Lutibaculum baratangense Strain AMV1T, Isolated from a Mud Volcano in Andamans, India.</title>
        <authorList>
            <person name="Singh A."/>
            <person name="Sreenivas A."/>
            <person name="Sathyanarayana Reddy G."/>
            <person name="Pinnaka A.K."/>
            <person name="Shivaji S."/>
        </authorList>
    </citation>
    <scope>NUCLEOTIDE SEQUENCE [LARGE SCALE GENOMIC DNA]</scope>
    <source>
        <strain evidence="10 11">AMV1</strain>
    </source>
</reference>
<feature type="transmembrane region" description="Helical" evidence="8">
    <location>
        <begin position="411"/>
        <end position="431"/>
    </location>
</feature>
<feature type="transmembrane region" description="Helical" evidence="8">
    <location>
        <begin position="205"/>
        <end position="229"/>
    </location>
</feature>
<feature type="transmembrane region" description="Helical" evidence="8">
    <location>
        <begin position="371"/>
        <end position="391"/>
    </location>
</feature>
<name>V4QXQ6_9HYPH</name>
<feature type="transmembrane region" description="Helical" evidence="8">
    <location>
        <begin position="338"/>
        <end position="359"/>
    </location>
</feature>
<dbReference type="InterPro" id="IPR050586">
    <property type="entry name" value="CPA3_Na-H_Antiporter_D"/>
</dbReference>
<organism evidence="10 11">
    <name type="scientific">Lutibaculum baratangense AMV1</name>
    <dbReference type="NCBI Taxonomy" id="631454"/>
    <lineage>
        <taxon>Bacteria</taxon>
        <taxon>Pseudomonadati</taxon>
        <taxon>Pseudomonadota</taxon>
        <taxon>Alphaproteobacteria</taxon>
        <taxon>Hyphomicrobiales</taxon>
        <taxon>Tepidamorphaceae</taxon>
        <taxon>Lutibaculum</taxon>
    </lineage>
</organism>
<gene>
    <name evidence="10" type="ORF">N177_2351</name>
</gene>
<keyword evidence="11" id="KW-1185">Reference proteome</keyword>
<comment type="subcellular location">
    <subcellularLocation>
        <location evidence="1">Cell membrane</location>
        <topology evidence="1">Multi-pass membrane protein</topology>
    </subcellularLocation>
    <subcellularLocation>
        <location evidence="7">Membrane</location>
        <topology evidence="7">Multi-pass membrane protein</topology>
    </subcellularLocation>
</comment>
<sequence length="491" mass="50482">MTASGLAALPLLELTVVLPLAGLLLALPLGHHGARATLALAPIILLVTALLCIEIMWSGAPIERVAGGWDVPLGIALRADGISGAFLLTTALVACAVAVFQAQGGQDGGATRRSTFWPLFLATWGALNAVFVSGDLFNLYVALELLTLAAVAMVAYGSTEAAMRYLLFALSGSLVFLLGVALIYAGSGTFDIGLLGSAGAGDTAMTVAAAFMTAGLLAKAALFPFHAWLPPAHGNAPTPASALLSALVVKAPFFILVRIWFDIGPETSGVLMQLLGYLGVAAILYGSLLAMRQERLKLVIAYSTVAQLGYLFLVFPLAGAAQDLPWTAGTWSGAIFHALSHALAKAALFLAAGIVIEAVGHDRLQGLAGLARDLPMTVFAFGIAAVSIMGLPPSGAFIGKYLMLTGALAGGHVFLAIVMIGGGLLAAAYLFRPLRLMLLAGETQPAKAIARRRQVVPLLLALAAVGLGIAASLPYALLQIGRSLTATEGIE</sequence>
<evidence type="ECO:0000256" key="1">
    <source>
        <dbReference type="ARBA" id="ARBA00004651"/>
    </source>
</evidence>
<dbReference type="RefSeq" id="WP_023432480.1">
    <property type="nucleotide sequence ID" value="NZ_AWXZ01000031.1"/>
</dbReference>
<dbReference type="Proteomes" id="UP000017819">
    <property type="component" value="Unassembled WGS sequence"/>
</dbReference>
<feature type="transmembrane region" description="Helical" evidence="8">
    <location>
        <begin position="114"/>
        <end position="133"/>
    </location>
</feature>
<feature type="domain" description="NADH:quinone oxidoreductase/Mrp antiporter transmembrane" evidence="9">
    <location>
        <begin position="133"/>
        <end position="421"/>
    </location>
</feature>
<dbReference type="STRING" id="631454.N177_2351"/>
<dbReference type="eggNOG" id="COG0651">
    <property type="taxonomic scope" value="Bacteria"/>
</dbReference>
<feature type="transmembrane region" description="Helical" evidence="8">
    <location>
        <begin position="241"/>
        <end position="261"/>
    </location>
</feature>
<keyword evidence="6 8" id="KW-0472">Membrane</keyword>
<keyword evidence="3" id="KW-1003">Cell membrane</keyword>
<dbReference type="PATRIC" id="fig|631454.5.peg.2319"/>
<feature type="transmembrane region" description="Helical" evidence="8">
    <location>
        <begin position="82"/>
        <end position="102"/>
    </location>
</feature>
<dbReference type="EC" id="1.6.99.5" evidence="10"/>
<proteinExistence type="inferred from homology"/>
<evidence type="ECO:0000256" key="3">
    <source>
        <dbReference type="ARBA" id="ARBA00022475"/>
    </source>
</evidence>
<evidence type="ECO:0000256" key="5">
    <source>
        <dbReference type="ARBA" id="ARBA00022989"/>
    </source>
</evidence>
<dbReference type="OrthoDB" id="9768329at2"/>
<dbReference type="EMBL" id="AWXZ01000031">
    <property type="protein sequence ID" value="ESR24517.1"/>
    <property type="molecule type" value="Genomic_DNA"/>
</dbReference>
<feature type="transmembrane region" description="Helical" evidence="8">
    <location>
        <begin position="6"/>
        <end position="27"/>
    </location>
</feature>
<dbReference type="GO" id="GO:0008137">
    <property type="term" value="F:NADH dehydrogenase (ubiquinone) activity"/>
    <property type="evidence" value="ECO:0007669"/>
    <property type="project" value="InterPro"/>
</dbReference>
<dbReference type="PRINTS" id="PR01437">
    <property type="entry name" value="NUOXDRDTASE4"/>
</dbReference>
<dbReference type="Pfam" id="PF00361">
    <property type="entry name" value="Proton_antipo_M"/>
    <property type="match status" value="1"/>
</dbReference>
<evidence type="ECO:0000256" key="8">
    <source>
        <dbReference type="SAM" id="Phobius"/>
    </source>
</evidence>
<evidence type="ECO:0000256" key="4">
    <source>
        <dbReference type="ARBA" id="ARBA00022692"/>
    </source>
</evidence>
<evidence type="ECO:0000259" key="9">
    <source>
        <dbReference type="Pfam" id="PF00361"/>
    </source>
</evidence>
<accession>V4QXQ6</accession>
<dbReference type="InterPro" id="IPR001750">
    <property type="entry name" value="ND/Mrp_TM"/>
</dbReference>
<dbReference type="GO" id="GO:0042773">
    <property type="term" value="P:ATP synthesis coupled electron transport"/>
    <property type="evidence" value="ECO:0007669"/>
    <property type="project" value="InterPro"/>
</dbReference>
<dbReference type="AlphaFoldDB" id="V4QXQ6"/>
<comment type="caution">
    <text evidence="10">The sequence shown here is derived from an EMBL/GenBank/DDBJ whole genome shotgun (WGS) entry which is preliminary data.</text>
</comment>
<keyword evidence="5 8" id="KW-1133">Transmembrane helix</keyword>
<feature type="transmembrane region" description="Helical" evidence="8">
    <location>
        <begin position="39"/>
        <end position="62"/>
    </location>
</feature>
<protein>
    <submittedName>
        <fullName evidence="10">NADH dehydrogenase (Quinone)</fullName>
        <ecNumber evidence="10">1.6.99.5</ecNumber>
    </submittedName>
</protein>
<keyword evidence="10" id="KW-0560">Oxidoreductase</keyword>
<dbReference type="InterPro" id="IPR003918">
    <property type="entry name" value="NADH_UbQ_OxRdtase"/>
</dbReference>
<feature type="transmembrane region" description="Helical" evidence="8">
    <location>
        <begin position="455"/>
        <end position="477"/>
    </location>
</feature>
<dbReference type="GO" id="GO:0016491">
    <property type="term" value="F:oxidoreductase activity"/>
    <property type="evidence" value="ECO:0007669"/>
    <property type="project" value="UniProtKB-KW"/>
</dbReference>
<dbReference type="GO" id="GO:0005886">
    <property type="term" value="C:plasma membrane"/>
    <property type="evidence" value="ECO:0007669"/>
    <property type="project" value="UniProtKB-SubCell"/>
</dbReference>
<feature type="transmembrane region" description="Helical" evidence="8">
    <location>
        <begin position="298"/>
        <end position="318"/>
    </location>
</feature>
<dbReference type="PANTHER" id="PTHR42703:SF1">
    <property type="entry name" value="NA(+)_H(+) ANTIPORTER SUBUNIT D1"/>
    <property type="match status" value="1"/>
</dbReference>
<feature type="transmembrane region" description="Helical" evidence="8">
    <location>
        <begin position="139"/>
        <end position="158"/>
    </location>
</feature>
<dbReference type="PANTHER" id="PTHR42703">
    <property type="entry name" value="NADH DEHYDROGENASE"/>
    <property type="match status" value="1"/>
</dbReference>
<evidence type="ECO:0000256" key="7">
    <source>
        <dbReference type="RuleBase" id="RU000320"/>
    </source>
</evidence>
<feature type="transmembrane region" description="Helical" evidence="8">
    <location>
        <begin position="273"/>
        <end position="291"/>
    </location>
</feature>
<evidence type="ECO:0000313" key="10">
    <source>
        <dbReference type="EMBL" id="ESR24517.1"/>
    </source>
</evidence>
<evidence type="ECO:0000256" key="6">
    <source>
        <dbReference type="ARBA" id="ARBA00023136"/>
    </source>
</evidence>
<evidence type="ECO:0000256" key="2">
    <source>
        <dbReference type="ARBA" id="ARBA00005346"/>
    </source>
</evidence>
<comment type="similarity">
    <text evidence="2">Belongs to the CPA3 antiporters (TC 2.A.63) subunit D family.</text>
</comment>